<dbReference type="Gene3D" id="2.80.10.50">
    <property type="match status" value="1"/>
</dbReference>
<keyword evidence="2" id="KW-1015">Disulfide bond</keyword>
<dbReference type="SUPFAM" id="SSF49899">
    <property type="entry name" value="Concanavalin A-like lectins/glucanases"/>
    <property type="match status" value="1"/>
</dbReference>
<comment type="caution">
    <text evidence="5">The sequence shown here is derived from an EMBL/GenBank/DDBJ whole genome shotgun (WGS) entry which is preliminary data.</text>
</comment>
<dbReference type="SMART" id="SM00089">
    <property type="entry name" value="PKD"/>
    <property type="match status" value="2"/>
</dbReference>
<feature type="chain" id="PRO_5047539696" evidence="3">
    <location>
        <begin position="37"/>
        <end position="1174"/>
    </location>
</feature>
<dbReference type="Proteomes" id="UP001595884">
    <property type="component" value="Unassembled WGS sequence"/>
</dbReference>
<organism evidence="5 6">
    <name type="scientific">Glutamicibacter bergerei</name>
    <dbReference type="NCBI Taxonomy" id="256702"/>
    <lineage>
        <taxon>Bacteria</taxon>
        <taxon>Bacillati</taxon>
        <taxon>Actinomycetota</taxon>
        <taxon>Actinomycetes</taxon>
        <taxon>Micrococcales</taxon>
        <taxon>Micrococcaceae</taxon>
        <taxon>Glutamicibacter</taxon>
    </lineage>
</organism>
<evidence type="ECO:0000313" key="5">
    <source>
        <dbReference type="EMBL" id="MFC4715712.1"/>
    </source>
</evidence>
<dbReference type="CDD" id="cd00110">
    <property type="entry name" value="LamG"/>
    <property type="match status" value="1"/>
</dbReference>
<evidence type="ECO:0000256" key="3">
    <source>
        <dbReference type="SAM" id="SignalP"/>
    </source>
</evidence>
<dbReference type="InterPro" id="IPR013320">
    <property type="entry name" value="ConA-like_dom_sf"/>
</dbReference>
<dbReference type="InterPro" id="IPR022409">
    <property type="entry name" value="PKD/Chitinase_dom"/>
</dbReference>
<evidence type="ECO:0000259" key="4">
    <source>
        <dbReference type="PROSITE" id="PS50093"/>
    </source>
</evidence>
<dbReference type="SUPFAM" id="SSF49299">
    <property type="entry name" value="PKD domain"/>
    <property type="match status" value="2"/>
</dbReference>
<evidence type="ECO:0000256" key="2">
    <source>
        <dbReference type="ARBA" id="ARBA00023157"/>
    </source>
</evidence>
<dbReference type="InterPro" id="IPR006558">
    <property type="entry name" value="LamG-like"/>
</dbReference>
<dbReference type="RefSeq" id="WP_346060252.1">
    <property type="nucleotide sequence ID" value="NZ_BAAAVQ010000076.1"/>
</dbReference>
<dbReference type="SUPFAM" id="SSF50998">
    <property type="entry name" value="Quinoprotein alcohol dehydrogenase-like"/>
    <property type="match status" value="1"/>
</dbReference>
<dbReference type="PROSITE" id="PS50093">
    <property type="entry name" value="PKD"/>
    <property type="match status" value="2"/>
</dbReference>
<proteinExistence type="predicted"/>
<dbReference type="CDD" id="cd00146">
    <property type="entry name" value="PKD"/>
    <property type="match status" value="2"/>
</dbReference>
<dbReference type="Pfam" id="PF18911">
    <property type="entry name" value="PKD_4"/>
    <property type="match status" value="2"/>
</dbReference>
<dbReference type="SMART" id="SM00560">
    <property type="entry name" value="LamGL"/>
    <property type="match status" value="1"/>
</dbReference>
<name>A0ABV9MIH1_9MICC</name>
<dbReference type="Gene3D" id="2.60.120.200">
    <property type="match status" value="1"/>
</dbReference>
<dbReference type="Gene3D" id="2.60.40.10">
    <property type="entry name" value="Immunoglobulins"/>
    <property type="match status" value="3"/>
</dbReference>
<feature type="domain" description="PKD" evidence="4">
    <location>
        <begin position="876"/>
        <end position="965"/>
    </location>
</feature>
<dbReference type="InterPro" id="IPR035986">
    <property type="entry name" value="PKD_dom_sf"/>
</dbReference>
<dbReference type="InterPro" id="IPR000601">
    <property type="entry name" value="PKD_dom"/>
</dbReference>
<dbReference type="InterPro" id="IPR001791">
    <property type="entry name" value="Laminin_G"/>
</dbReference>
<keyword evidence="1 3" id="KW-0732">Signal</keyword>
<reference evidence="6" key="1">
    <citation type="journal article" date="2019" name="Int. J. Syst. Evol. Microbiol.">
        <title>The Global Catalogue of Microorganisms (GCM) 10K type strain sequencing project: providing services to taxonomists for standard genome sequencing and annotation.</title>
        <authorList>
            <consortium name="The Broad Institute Genomics Platform"/>
            <consortium name="The Broad Institute Genome Sequencing Center for Infectious Disease"/>
            <person name="Wu L."/>
            <person name="Ma J."/>
        </authorList>
    </citation>
    <scope>NUCLEOTIDE SEQUENCE [LARGE SCALE GENOMIC DNA]</scope>
    <source>
        <strain evidence="6">CGMCC 1.12849</strain>
    </source>
</reference>
<feature type="domain" description="PKD" evidence="4">
    <location>
        <begin position="805"/>
        <end position="877"/>
    </location>
</feature>
<dbReference type="Pfam" id="PF13385">
    <property type="entry name" value="Laminin_G_3"/>
    <property type="match status" value="1"/>
</dbReference>
<dbReference type="PANTHER" id="PTHR46182:SF2">
    <property type="entry name" value="FI19480P1"/>
    <property type="match status" value="1"/>
</dbReference>
<dbReference type="PANTHER" id="PTHR46182">
    <property type="entry name" value="FI19480P1"/>
    <property type="match status" value="1"/>
</dbReference>
<evidence type="ECO:0000313" key="6">
    <source>
        <dbReference type="Proteomes" id="UP001595884"/>
    </source>
</evidence>
<accession>A0ABV9MIH1</accession>
<gene>
    <name evidence="5" type="ORF">ACFO7V_06120</name>
</gene>
<keyword evidence="6" id="KW-1185">Reference proteome</keyword>
<protein>
    <submittedName>
        <fullName evidence="5">PKD domain-containing protein</fullName>
    </submittedName>
</protein>
<dbReference type="InterPro" id="IPR013783">
    <property type="entry name" value="Ig-like_fold"/>
</dbReference>
<dbReference type="EMBL" id="JBHSHE010000022">
    <property type="protein sequence ID" value="MFC4715712.1"/>
    <property type="molecule type" value="Genomic_DNA"/>
</dbReference>
<dbReference type="InterPro" id="IPR029865">
    <property type="entry name" value="KIAA0319-like"/>
</dbReference>
<dbReference type="InterPro" id="IPR011047">
    <property type="entry name" value="Quinoprotein_ADH-like_sf"/>
</dbReference>
<sequence length="1174" mass="125057">MKSVSIVKLRQKILATSSSLLLVCAMSLASAPGAVADSAPAEPDNPATPTSVTADALPTVQINGVVWSQVIIGDVVYAGGSFTSARPAGVPLGTQETPRHNILAYDIHTGTLISSFAPAFNAQILSLAASPDGTRLYVGGDFTEMNGQSAVRMVAINPEDGSRLENFDPQPSNTVRAIVATDSEVYLGGSFFRLGSAWREQVAAVRASDAAVLTMRPVVTGGKVDSLALSPDGSKLAIGGQFTEVNATNTYANGLAVINTSTSEKYSYPAADYIRNGGSSGSITSIASDEDSFYASGFTFGRSATLEGVVAVNWNDLGTRWLEDCHGDTYSVHSSGNSLYIAGHPHYCGNIGGFAQEPVWDHYRAMNFSKEVSGRIDRDIHGYTNYEGLPHPQLQNWFPSLSVGTYTGQDQGPWNVTGNDDYIVYGGEFLRANYQGQQGLVRFAKRDQAPNMRGPMPFGEDFRIHSSSTAAGEVRLQWQAAEDMDNSTLTYKVIRDGDIANPVKTMTADSTFWNRPGMSFVENDLAPGSTHTYRVFVTDPTSREARSATTSVTVATVSAPSSKYGQVVKADKPVNYWPISDADENGLIDAIHSDDPKFSGGAAINGSNAIVDGDGESLRLGNGAVQDSTRRIRPQEFSTELWFKASATQRGRLIGYGNGTTGNSTDHDRLTYLNTLGRLSFGVTERGTKRVITSSRSYTDNKWHHVVSSLGENGMRLFVDGEEVATRPSTISGLELDGFWRLGQDRVNGWSSAPTSGFAGYLDEVAIYDKPLTASTIMNHYRAGLGHAANVSPQADYEYTANGFDLSVDAAKSTDPDGTISSYNWDFGDGSTSAGINAEHSYEQPGNYQVKLEVTDSDGATDQQTQSIQITAPEPPNQAPQAGFAIGVAGLSVELDGSQSSDPDDDPLTYQWTFGDNSAPTTGETSSHAYTQRGTYDITLTVTDPDGLSDSKTQSVDVEQPAGPLAADTFNRSVTGDWGTADIGGIWTRTTNAASAEVADGVGKLIAANPGSGPRVYLPDTGSESVVATTEMAMEKMPTGGGTYLYFSPRYISANNQYYLKIQLMSDGGARTQLARVSEGTESILATDYQPNFGYEAGQSLTAQVAVSGTNPTQLAGKIWATDSTEPSTWQVTASDASVQLQTSAGIGLRMYLSGSTTNAPNIAMFDNLEVLAQ</sequence>
<evidence type="ECO:0000256" key="1">
    <source>
        <dbReference type="ARBA" id="ARBA00022729"/>
    </source>
</evidence>
<feature type="signal peptide" evidence="3">
    <location>
        <begin position="1"/>
        <end position="36"/>
    </location>
</feature>